<comment type="caution">
    <text evidence="1">The sequence shown here is derived from an EMBL/GenBank/DDBJ whole genome shotgun (WGS) entry which is preliminary data.</text>
</comment>
<keyword evidence="2" id="KW-1185">Reference proteome</keyword>
<dbReference type="AlphaFoldDB" id="A0AAE0Z5Q4"/>
<name>A0AAE0Z5Q4_9GAST</name>
<proteinExistence type="predicted"/>
<gene>
    <name evidence="1" type="ORF">RRG08_042159</name>
</gene>
<protein>
    <submittedName>
        <fullName evidence="1">Uncharacterized protein</fullName>
    </submittedName>
</protein>
<organism evidence="1 2">
    <name type="scientific">Elysia crispata</name>
    <name type="common">lettuce slug</name>
    <dbReference type="NCBI Taxonomy" id="231223"/>
    <lineage>
        <taxon>Eukaryota</taxon>
        <taxon>Metazoa</taxon>
        <taxon>Spiralia</taxon>
        <taxon>Lophotrochozoa</taxon>
        <taxon>Mollusca</taxon>
        <taxon>Gastropoda</taxon>
        <taxon>Heterobranchia</taxon>
        <taxon>Euthyneura</taxon>
        <taxon>Panpulmonata</taxon>
        <taxon>Sacoglossa</taxon>
        <taxon>Placobranchoidea</taxon>
        <taxon>Plakobranchidae</taxon>
        <taxon>Elysia</taxon>
    </lineage>
</organism>
<dbReference type="PANTHER" id="PTHR46704">
    <property type="entry name" value="CXC DOMAIN-CONTAINING PROTEIN-RELATED"/>
    <property type="match status" value="1"/>
</dbReference>
<sequence length="143" mass="15757">MPWPPSADYLLSDQILVPAMLTKFLRSLLSKRASVSIGTIRCDRSIGHDICYNVTCGQWKLPKQRLLGMTVGHITGSAQLINILNHFGHCVSHSTLLELETAMCDAVVQSPTNIPAGVVKDENIVTQFCWDKFDMNEETPSGA</sequence>
<dbReference type="PANTHER" id="PTHR46704:SF9">
    <property type="entry name" value="BHLH DOMAIN-CONTAINING PROTEIN"/>
    <property type="match status" value="1"/>
</dbReference>
<reference evidence="1" key="1">
    <citation type="journal article" date="2023" name="G3 (Bethesda)">
        <title>A reference genome for the long-term kleptoplast-retaining sea slug Elysia crispata morphotype clarki.</title>
        <authorList>
            <person name="Eastman K.E."/>
            <person name="Pendleton A.L."/>
            <person name="Shaikh M.A."/>
            <person name="Suttiyut T."/>
            <person name="Ogas R."/>
            <person name="Tomko P."/>
            <person name="Gavelis G."/>
            <person name="Widhalm J.R."/>
            <person name="Wisecaver J.H."/>
        </authorList>
    </citation>
    <scope>NUCLEOTIDE SEQUENCE</scope>
    <source>
        <strain evidence="1">ECLA1</strain>
    </source>
</reference>
<dbReference type="EMBL" id="JAWDGP010004565">
    <property type="protein sequence ID" value="KAK3763369.1"/>
    <property type="molecule type" value="Genomic_DNA"/>
</dbReference>
<accession>A0AAE0Z5Q4</accession>
<evidence type="ECO:0000313" key="2">
    <source>
        <dbReference type="Proteomes" id="UP001283361"/>
    </source>
</evidence>
<dbReference type="Proteomes" id="UP001283361">
    <property type="component" value="Unassembled WGS sequence"/>
</dbReference>
<evidence type="ECO:0000313" key="1">
    <source>
        <dbReference type="EMBL" id="KAK3763369.1"/>
    </source>
</evidence>